<feature type="transmembrane region" description="Helical" evidence="1">
    <location>
        <begin position="6"/>
        <end position="24"/>
    </location>
</feature>
<protein>
    <submittedName>
        <fullName evidence="4">NERD domain-containing protein</fullName>
    </submittedName>
</protein>
<keyword evidence="1" id="KW-1133">Transmembrane helix</keyword>
<dbReference type="AlphaFoldDB" id="A0A0N5CXU4"/>
<organism evidence="4">
    <name type="scientific">Thelazia callipaeda</name>
    <name type="common">Oriental eyeworm</name>
    <name type="synonym">Parasitic nematode</name>
    <dbReference type="NCBI Taxonomy" id="103827"/>
    <lineage>
        <taxon>Eukaryota</taxon>
        <taxon>Metazoa</taxon>
        <taxon>Ecdysozoa</taxon>
        <taxon>Nematoda</taxon>
        <taxon>Chromadorea</taxon>
        <taxon>Rhabditida</taxon>
        <taxon>Spirurina</taxon>
        <taxon>Spiruromorpha</taxon>
        <taxon>Thelazioidea</taxon>
        <taxon>Thelaziidae</taxon>
        <taxon>Thelazia</taxon>
    </lineage>
</organism>
<keyword evidence="1" id="KW-0472">Membrane</keyword>
<dbReference type="WBParaSite" id="TCLT_0000523801-mRNA-1">
    <property type="protein sequence ID" value="TCLT_0000523801-mRNA-1"/>
    <property type="gene ID" value="TCLT_0000523801"/>
</dbReference>
<reference evidence="2 3" key="2">
    <citation type="submission" date="2018-11" db="EMBL/GenBank/DDBJ databases">
        <authorList>
            <consortium name="Pathogen Informatics"/>
        </authorList>
    </citation>
    <scope>NUCLEOTIDE SEQUENCE [LARGE SCALE GENOMIC DNA]</scope>
</reference>
<evidence type="ECO:0000313" key="4">
    <source>
        <dbReference type="WBParaSite" id="TCLT_0000523801-mRNA-1"/>
    </source>
</evidence>
<name>A0A0N5CXU4_THECL</name>
<proteinExistence type="predicted"/>
<gene>
    <name evidence="2" type="ORF">TCLT_LOCUS5227</name>
</gene>
<keyword evidence="1" id="KW-0812">Transmembrane</keyword>
<accession>A0A0N5CXU4</accession>
<dbReference type="Proteomes" id="UP000276776">
    <property type="component" value="Unassembled WGS sequence"/>
</dbReference>
<sequence length="67" mass="8067">MVRNLPFLGFLTGLLLVFVIFWIYKNQNLKLYLMQNEVEYEKEQHARLLVQNIGLFKVVSCDHFIMF</sequence>
<evidence type="ECO:0000313" key="3">
    <source>
        <dbReference type="Proteomes" id="UP000276776"/>
    </source>
</evidence>
<keyword evidence="3" id="KW-1185">Reference proteome</keyword>
<reference evidence="4" key="1">
    <citation type="submission" date="2017-02" db="UniProtKB">
        <authorList>
            <consortium name="WormBaseParasite"/>
        </authorList>
    </citation>
    <scope>IDENTIFICATION</scope>
</reference>
<dbReference type="EMBL" id="UYYF01004327">
    <property type="protein sequence ID" value="VDN02442.1"/>
    <property type="molecule type" value="Genomic_DNA"/>
</dbReference>
<evidence type="ECO:0000313" key="2">
    <source>
        <dbReference type="EMBL" id="VDN02442.1"/>
    </source>
</evidence>
<evidence type="ECO:0000256" key="1">
    <source>
        <dbReference type="SAM" id="Phobius"/>
    </source>
</evidence>